<evidence type="ECO:0000259" key="17">
    <source>
        <dbReference type="Pfam" id="PF00534"/>
    </source>
</evidence>
<comment type="pathway">
    <text evidence="1">Lipid metabolism.</text>
</comment>
<evidence type="ECO:0000256" key="9">
    <source>
        <dbReference type="ARBA" id="ARBA00051960"/>
    </source>
</evidence>
<reference evidence="19 20" key="1">
    <citation type="submission" date="2011-11" db="EMBL/GenBank/DDBJ databases">
        <title>Whole genome shotgun sequence of Gordonia araii NBRC 100433.</title>
        <authorList>
            <person name="Yoshida Y."/>
            <person name="Hosoyama A."/>
            <person name="Tsuchikane K."/>
            <person name="Katsumata H."/>
            <person name="Yamazaki S."/>
            <person name="Fujita N."/>
        </authorList>
    </citation>
    <scope>NUCLEOTIDE SEQUENCE [LARGE SCALE GENOMIC DNA]</scope>
    <source>
        <strain evidence="19 20">NBRC 100433</strain>
    </source>
</reference>
<evidence type="ECO:0000256" key="15">
    <source>
        <dbReference type="ARBA" id="ARBA00077842"/>
    </source>
</evidence>
<evidence type="ECO:0000259" key="18">
    <source>
        <dbReference type="Pfam" id="PF13439"/>
    </source>
</evidence>
<evidence type="ECO:0000256" key="2">
    <source>
        <dbReference type="ARBA" id="ARBA00009481"/>
    </source>
</evidence>
<keyword evidence="7" id="KW-0594">Phospholipid biosynthesis</keyword>
<dbReference type="FunFam" id="3.40.50.2000:FF:000115">
    <property type="entry name" value="Alpha-(1-6)-phosphatidylinositol monomannoside mannosyltransferase"/>
    <property type="match status" value="1"/>
</dbReference>
<dbReference type="CDD" id="cd03801">
    <property type="entry name" value="GT4_PimA-like"/>
    <property type="match status" value="1"/>
</dbReference>
<dbReference type="InterPro" id="IPR028098">
    <property type="entry name" value="Glyco_trans_4-like_N"/>
</dbReference>
<evidence type="ECO:0000256" key="7">
    <source>
        <dbReference type="ARBA" id="ARBA00023209"/>
    </source>
</evidence>
<accession>G7H7L9</accession>
<evidence type="ECO:0000256" key="6">
    <source>
        <dbReference type="ARBA" id="ARBA00023098"/>
    </source>
</evidence>
<comment type="pathway">
    <text evidence="11">Phospholipid metabolism; phosphatidylinositol metabolism.</text>
</comment>
<protein>
    <recommendedName>
        <fullName evidence="12">phosphatidyl-myo-inositol dimannoside synthase</fullName>
        <ecNumber evidence="12">2.4.1.346</ecNumber>
    </recommendedName>
    <alternativeName>
        <fullName evidence="13">Alpha-D-mannose-alpha-(1-6)-phosphatidylmyo-inositol-mannosyltransferase</fullName>
    </alternativeName>
    <alternativeName>
        <fullName evidence="16">Alpha-mannosyltransferase</fullName>
    </alternativeName>
    <alternativeName>
        <fullName evidence="15">Guanosine diphosphomannose-phosphatidyl-inositol alpha-mannosyltransferase</fullName>
    </alternativeName>
    <alternativeName>
        <fullName evidence="14">Phosphatidylinositol alpha-mannosyltransferase</fullName>
    </alternativeName>
</protein>
<dbReference type="GO" id="GO:0008654">
    <property type="term" value="P:phospholipid biosynthetic process"/>
    <property type="evidence" value="ECO:0007669"/>
    <property type="project" value="UniProtKB-KW"/>
</dbReference>
<evidence type="ECO:0000256" key="5">
    <source>
        <dbReference type="ARBA" id="ARBA00022679"/>
    </source>
</evidence>
<dbReference type="Proteomes" id="UP000035088">
    <property type="component" value="Unassembled WGS sequence"/>
</dbReference>
<evidence type="ECO:0000256" key="1">
    <source>
        <dbReference type="ARBA" id="ARBA00005189"/>
    </source>
</evidence>
<keyword evidence="3" id="KW-0444">Lipid biosynthesis</keyword>
<evidence type="ECO:0000256" key="12">
    <source>
        <dbReference type="ARBA" id="ARBA00066957"/>
    </source>
</evidence>
<dbReference type="GO" id="GO:0043750">
    <property type="term" value="F:phosphatidylinositol alpha-mannosyltransferase activity"/>
    <property type="evidence" value="ECO:0007669"/>
    <property type="project" value="UniProtKB-ARBA"/>
</dbReference>
<sequence length="393" mass="42163">MAGLGPEAVRRMTSAAPIGRTLLITNDFPPRPGGIQSYLQNLVDRLPPEQVVVYAPRWRGRSHIEFDERVPYTVVRHPTTLMLPTPLVARRAAKLVREHDIENVWFGAAAPLALLAPVVRRAGARRILASTHGHEVGWSMLPGARRVLRVIGEETDTVTFVSKYTRGRFASAFGPNAALEYLPCGVDVERFAPDAAARAVIRERHGLGERPVVVCLSRLVPRKGQDMLIRALPTIREAVPGAALLIVGGGPYAKTLQELAAATPDGEHVIFTGSVPAEEIPAYHNAADVFAMPSRTRGGGLDVEGLGIVYLEASACGVPVVAGDSGGAPETVIAARTGLVVSGRSVPQVAEAVVTILSDPARARRMGAAGREFVEQQWQWPQIAARLVRLLTS</sequence>
<feature type="domain" description="Glycosyl transferase family 1" evidence="17">
    <location>
        <begin position="201"/>
        <end position="372"/>
    </location>
</feature>
<dbReference type="Gene3D" id="3.40.50.2000">
    <property type="entry name" value="Glycogen Phosphorylase B"/>
    <property type="match status" value="2"/>
</dbReference>
<dbReference type="PANTHER" id="PTHR45947:SF3">
    <property type="entry name" value="SULFOQUINOVOSYL TRANSFERASE SQD2"/>
    <property type="match status" value="1"/>
</dbReference>
<evidence type="ECO:0000256" key="4">
    <source>
        <dbReference type="ARBA" id="ARBA00022676"/>
    </source>
</evidence>
<dbReference type="InterPro" id="IPR001296">
    <property type="entry name" value="Glyco_trans_1"/>
</dbReference>
<evidence type="ECO:0000256" key="11">
    <source>
        <dbReference type="ARBA" id="ARBA00060651"/>
    </source>
</evidence>
<comment type="catalytic activity">
    <reaction evidence="9">
        <text>a 1,2-diacyl-sn-glycero-3-phospho-[alpha-D-6-acyl-mannopyranosyl-(1&lt;-&gt;6)-D-myo-inositol] + GDP-alpha-D-mannose = a 2-O-(alpha-D-mannosyl)-6-O-(6-O-acyl-alpha-D-mannosyl)-1-phosphatidyl-1D-myo-inositol + GDP + H(+)</text>
        <dbReference type="Rhea" id="RHEA:52444"/>
        <dbReference type="ChEBI" id="CHEBI:15378"/>
        <dbReference type="ChEBI" id="CHEBI:57527"/>
        <dbReference type="ChEBI" id="CHEBI:58189"/>
        <dbReference type="ChEBI" id="CHEBI:88053"/>
        <dbReference type="ChEBI" id="CHEBI:136625"/>
        <dbReference type="EC" id="2.4.1.346"/>
    </reaction>
</comment>
<evidence type="ECO:0000256" key="10">
    <source>
        <dbReference type="ARBA" id="ARBA00052876"/>
    </source>
</evidence>
<evidence type="ECO:0000256" key="14">
    <source>
        <dbReference type="ARBA" id="ARBA00076875"/>
    </source>
</evidence>
<dbReference type="SUPFAM" id="SSF53756">
    <property type="entry name" value="UDP-Glycosyltransferase/glycogen phosphorylase"/>
    <property type="match status" value="1"/>
</dbReference>
<dbReference type="FunFam" id="3.40.50.2000:FF:000069">
    <property type="entry name" value="Alpha-(1-6)-phosphatidylinositol monomannoside mannosyltransferase"/>
    <property type="match status" value="1"/>
</dbReference>
<dbReference type="GO" id="GO:0016020">
    <property type="term" value="C:membrane"/>
    <property type="evidence" value="ECO:0007669"/>
    <property type="project" value="GOC"/>
</dbReference>
<dbReference type="EC" id="2.4.1.346" evidence="12"/>
<dbReference type="EMBL" id="BAEE01000089">
    <property type="protein sequence ID" value="GAB11844.1"/>
    <property type="molecule type" value="Genomic_DNA"/>
</dbReference>
<evidence type="ECO:0000313" key="20">
    <source>
        <dbReference type="Proteomes" id="UP000035088"/>
    </source>
</evidence>
<feature type="domain" description="Glycosyltransferase subfamily 4-like N-terminal" evidence="18">
    <location>
        <begin position="32"/>
        <end position="190"/>
    </location>
</feature>
<comment type="similarity">
    <text evidence="2">Belongs to the glycosyltransferase group 1 family. Glycosyltransferase 4 subfamily.</text>
</comment>
<dbReference type="GO" id="GO:0033164">
    <property type="term" value="F:initiation-specific glycolipid 1,6-alpha-mannosyltransferase activity"/>
    <property type="evidence" value="ECO:0007669"/>
    <property type="project" value="UniProtKB-ARBA"/>
</dbReference>
<name>G7H7L9_9ACTN</name>
<keyword evidence="8" id="KW-1208">Phospholipid metabolism</keyword>
<evidence type="ECO:0000256" key="8">
    <source>
        <dbReference type="ARBA" id="ARBA00023264"/>
    </source>
</evidence>
<proteinExistence type="inferred from homology"/>
<evidence type="ECO:0000313" key="19">
    <source>
        <dbReference type="EMBL" id="GAB11844.1"/>
    </source>
</evidence>
<dbReference type="GO" id="GO:0009247">
    <property type="term" value="P:glycolipid biosynthetic process"/>
    <property type="evidence" value="ECO:0007669"/>
    <property type="project" value="UniProtKB-ARBA"/>
</dbReference>
<comment type="caution">
    <text evidence="19">The sequence shown here is derived from an EMBL/GenBank/DDBJ whole genome shotgun (WGS) entry which is preliminary data.</text>
</comment>
<dbReference type="InterPro" id="IPR050194">
    <property type="entry name" value="Glycosyltransferase_grp1"/>
</dbReference>
<dbReference type="PANTHER" id="PTHR45947">
    <property type="entry name" value="SULFOQUINOVOSYL TRANSFERASE SQD2"/>
    <property type="match status" value="1"/>
</dbReference>
<dbReference type="Pfam" id="PF13439">
    <property type="entry name" value="Glyco_transf_4"/>
    <property type="match status" value="1"/>
</dbReference>
<evidence type="ECO:0000256" key="16">
    <source>
        <dbReference type="ARBA" id="ARBA00079381"/>
    </source>
</evidence>
<dbReference type="Pfam" id="PF00534">
    <property type="entry name" value="Glycos_transf_1"/>
    <property type="match status" value="1"/>
</dbReference>
<evidence type="ECO:0000256" key="13">
    <source>
        <dbReference type="ARBA" id="ARBA00075163"/>
    </source>
</evidence>
<comment type="catalytic activity">
    <reaction evidence="10">
        <text>a 1,2-diacyl-sn-glycero-3-phospho-[alpha-D-mannopyranosyl-(1&lt;-&gt;6)-D-myo-inositol] + GDP-alpha-D-mannose = a 2,6-O-bis(alpha-D-mannopyranosyl)-1-phosphatidyl-1D-myo-inositol + GDP + H(+)</text>
        <dbReference type="Rhea" id="RHEA:52440"/>
        <dbReference type="ChEBI" id="CHEBI:15378"/>
        <dbReference type="ChEBI" id="CHEBI:57527"/>
        <dbReference type="ChEBI" id="CHEBI:58189"/>
        <dbReference type="ChEBI" id="CHEBI:87673"/>
        <dbReference type="ChEBI" id="CHEBI:136624"/>
        <dbReference type="EC" id="2.4.1.346"/>
    </reaction>
</comment>
<keyword evidence="5 19" id="KW-0808">Transferase</keyword>
<dbReference type="AlphaFoldDB" id="G7H7L9"/>
<organism evidence="19 20">
    <name type="scientific">Gordonia araii NBRC 100433</name>
    <dbReference type="NCBI Taxonomy" id="1073574"/>
    <lineage>
        <taxon>Bacteria</taxon>
        <taxon>Bacillati</taxon>
        <taxon>Actinomycetota</taxon>
        <taxon>Actinomycetes</taxon>
        <taxon>Mycobacteriales</taxon>
        <taxon>Gordoniaceae</taxon>
        <taxon>Gordonia</taxon>
    </lineage>
</organism>
<keyword evidence="20" id="KW-1185">Reference proteome</keyword>
<dbReference type="STRING" id="1073574.GOARA_089_00260"/>
<evidence type="ECO:0000256" key="3">
    <source>
        <dbReference type="ARBA" id="ARBA00022516"/>
    </source>
</evidence>
<gene>
    <name evidence="19" type="primary">pimB'</name>
    <name evidence="19" type="ORF">GOARA_089_00260</name>
</gene>
<keyword evidence="6" id="KW-0443">Lipid metabolism</keyword>
<keyword evidence="4 19" id="KW-0328">Glycosyltransferase</keyword>